<reference evidence="2 3" key="1">
    <citation type="submission" date="2019-03" db="EMBL/GenBank/DDBJ databases">
        <title>Genomic Encyclopedia of Type Strains, Phase IV (KMG-IV): sequencing the most valuable type-strain genomes for metagenomic binning, comparative biology and taxonomic classification.</title>
        <authorList>
            <person name="Goeker M."/>
        </authorList>
    </citation>
    <scope>NUCLEOTIDE SEQUENCE [LARGE SCALE GENOMIC DNA]</scope>
    <source>
        <strain evidence="2 3">DSM 28559</strain>
    </source>
</reference>
<dbReference type="PANTHER" id="PTHR30354">
    <property type="entry name" value="GNT FAMILY GLUCONATE TRANSPORTER"/>
    <property type="match status" value="1"/>
</dbReference>
<dbReference type="InterPro" id="IPR003474">
    <property type="entry name" value="Glcn_transporter"/>
</dbReference>
<sequence length="434" mass="45233">MSLFGIILGLVLLIFLAFKGQSILWVAPICAAVVALFGMFEDPSINVLTMYTENYMQGMANFTMSWFPAFLLGAVFGKMMEATGAAKSVGLMITRFIGAKQAILAVVIACAALTYGGVSLFVVVFAIYPLAVAVYREADIPNKLIPGPIALGAFSFSMSGIPGSPQIQNIIPTQYYGTTAMAAPIMALAAGAVMAVGGVLWMKYRERKLKAQGLHFTEPTNLEVFDESSLPNAFVSLIPLISVPITLNILKLELVASLLIAIVLTALLNYKCFRLFEKCLNEGAAGGLVSIGNTAAANGFGAVVKAVPGFTTLTSFVFGIKGSPLISEAIATSLLAGATGSGSGGISIALEALGPKYMELAANDPTLSPEALHRVASIACGGLDTLPHNGAVITLLSVCGLTHKDSYIDIFMCCTALPTLAVIVAIILGSMGIV</sequence>
<name>A0A4R2LH87_9FIRM</name>
<dbReference type="PANTHER" id="PTHR30354:SF7">
    <property type="entry name" value="BLL7963 PROTEIN"/>
    <property type="match status" value="1"/>
</dbReference>
<dbReference type="Pfam" id="PF02447">
    <property type="entry name" value="GntP_permease"/>
    <property type="match status" value="1"/>
</dbReference>
<evidence type="ECO:0000313" key="3">
    <source>
        <dbReference type="Proteomes" id="UP000295711"/>
    </source>
</evidence>
<dbReference type="Proteomes" id="UP000295711">
    <property type="component" value="Unassembled WGS sequence"/>
</dbReference>
<evidence type="ECO:0000256" key="1">
    <source>
        <dbReference type="SAM" id="Phobius"/>
    </source>
</evidence>
<feature type="transmembrane region" description="Helical" evidence="1">
    <location>
        <begin position="410"/>
        <end position="433"/>
    </location>
</feature>
<protein>
    <submittedName>
        <fullName evidence="2">H+/gluconate symporter-like permease</fullName>
    </submittedName>
</protein>
<feature type="transmembrane region" description="Helical" evidence="1">
    <location>
        <begin position="102"/>
        <end position="128"/>
    </location>
</feature>
<dbReference type="AlphaFoldDB" id="A0A4R2LH87"/>
<dbReference type="GO" id="GO:0015128">
    <property type="term" value="F:gluconate transmembrane transporter activity"/>
    <property type="evidence" value="ECO:0007669"/>
    <property type="project" value="InterPro"/>
</dbReference>
<comment type="caution">
    <text evidence="2">The sequence shown here is derived from an EMBL/GenBank/DDBJ whole genome shotgun (WGS) entry which is preliminary data.</text>
</comment>
<dbReference type="OrthoDB" id="86125at2"/>
<keyword evidence="1" id="KW-1133">Transmembrane helix</keyword>
<gene>
    <name evidence="2" type="ORF">EV212_10718</name>
</gene>
<feature type="transmembrane region" description="Helical" evidence="1">
    <location>
        <begin position="181"/>
        <end position="202"/>
    </location>
</feature>
<proteinExistence type="predicted"/>
<evidence type="ECO:0000313" key="2">
    <source>
        <dbReference type="EMBL" id="TCO84418.1"/>
    </source>
</evidence>
<organism evidence="2 3">
    <name type="scientific">Frisingicoccus caecimuris</name>
    <dbReference type="NCBI Taxonomy" id="1796636"/>
    <lineage>
        <taxon>Bacteria</taxon>
        <taxon>Bacillati</taxon>
        <taxon>Bacillota</taxon>
        <taxon>Clostridia</taxon>
        <taxon>Lachnospirales</taxon>
        <taxon>Lachnospiraceae</taxon>
        <taxon>Frisingicoccus</taxon>
    </lineage>
</organism>
<accession>A0A4R2LH87</accession>
<dbReference type="EMBL" id="SLXA01000007">
    <property type="protein sequence ID" value="TCO84418.1"/>
    <property type="molecule type" value="Genomic_DNA"/>
</dbReference>
<dbReference type="RefSeq" id="WP_132091530.1">
    <property type="nucleotide sequence ID" value="NZ_JANKAQ010000006.1"/>
</dbReference>
<feature type="transmembrane region" description="Helical" evidence="1">
    <location>
        <begin position="55"/>
        <end position="77"/>
    </location>
</feature>
<keyword evidence="3" id="KW-1185">Reference proteome</keyword>
<dbReference type="GO" id="GO:0005886">
    <property type="term" value="C:plasma membrane"/>
    <property type="evidence" value="ECO:0007669"/>
    <property type="project" value="TreeGrafter"/>
</dbReference>
<keyword evidence="1" id="KW-0812">Transmembrane</keyword>
<keyword evidence="1" id="KW-0472">Membrane</keyword>